<reference evidence="1 2" key="1">
    <citation type="journal article" date="2016" name="Nat. Commun.">
        <title>Thousands of microbial genomes shed light on interconnected biogeochemical processes in an aquifer system.</title>
        <authorList>
            <person name="Anantharaman K."/>
            <person name="Brown C.T."/>
            <person name="Hug L.A."/>
            <person name="Sharon I."/>
            <person name="Castelle C.J."/>
            <person name="Probst A.J."/>
            <person name="Thomas B.C."/>
            <person name="Singh A."/>
            <person name="Wilkins M.J."/>
            <person name="Karaoz U."/>
            <person name="Brodie E.L."/>
            <person name="Williams K.H."/>
            <person name="Hubbard S.S."/>
            <person name="Banfield J.F."/>
        </authorList>
    </citation>
    <scope>NUCLEOTIDE SEQUENCE [LARGE SCALE GENOMIC DNA]</scope>
</reference>
<name>A0A1F6VFA2_9BACT</name>
<dbReference type="AlphaFoldDB" id="A0A1F6VFA2"/>
<sequence length="101" mass="11688">MKEGYQKLVRDKIPQHLDTKGIPYQKIMATPEEYKEKLLEKLAEEVGEFLAAENIEELADILEVIEAFKKLPEFANVEEIRKKKLAEKGGFEKKIILKGEK</sequence>
<comment type="caution">
    <text evidence="1">The sequence shown here is derived from an EMBL/GenBank/DDBJ whole genome shotgun (WGS) entry which is preliminary data.</text>
</comment>
<dbReference type="Proteomes" id="UP000178235">
    <property type="component" value="Unassembled WGS sequence"/>
</dbReference>
<evidence type="ECO:0000313" key="1">
    <source>
        <dbReference type="EMBL" id="OGI68282.1"/>
    </source>
</evidence>
<gene>
    <name evidence="1" type="ORF">A2738_02370</name>
</gene>
<evidence type="ECO:0000313" key="2">
    <source>
        <dbReference type="Proteomes" id="UP000178235"/>
    </source>
</evidence>
<proteinExistence type="predicted"/>
<accession>A0A1F6VFA2</accession>
<organism evidence="1 2">
    <name type="scientific">Candidatus Nomurabacteria bacterium RIFCSPHIGHO2_01_FULL_42_15</name>
    <dbReference type="NCBI Taxonomy" id="1801742"/>
    <lineage>
        <taxon>Bacteria</taxon>
        <taxon>Candidatus Nomuraibacteriota</taxon>
    </lineage>
</organism>
<dbReference type="CDD" id="cd11532">
    <property type="entry name" value="NTP-PPase_COG4997"/>
    <property type="match status" value="1"/>
</dbReference>
<dbReference type="EMBL" id="MFTS01000004">
    <property type="protein sequence ID" value="OGI68282.1"/>
    <property type="molecule type" value="Genomic_DNA"/>
</dbReference>
<dbReference type="InterPro" id="IPR038735">
    <property type="entry name" value="MSMEG_1276-like_NTP-PPase_dom"/>
</dbReference>
<evidence type="ECO:0008006" key="3">
    <source>
        <dbReference type="Google" id="ProtNLM"/>
    </source>
</evidence>
<protein>
    <recommendedName>
        <fullName evidence="3">Phosphoribosyl-ATP pyrophosphohydrolase</fullName>
    </recommendedName>
</protein>